<dbReference type="InterPro" id="IPR002942">
    <property type="entry name" value="S4_RNA-bd"/>
</dbReference>
<dbReference type="NCBIfam" id="TIGR00093">
    <property type="entry name" value="pseudouridine synthase"/>
    <property type="match status" value="1"/>
</dbReference>
<dbReference type="Gene3D" id="3.10.290.10">
    <property type="entry name" value="RNA-binding S4 domain"/>
    <property type="match status" value="1"/>
</dbReference>
<dbReference type="InterPro" id="IPR042092">
    <property type="entry name" value="PsdUridine_s_RsuA/RluB/E/F_cat"/>
</dbReference>
<evidence type="ECO:0000256" key="1">
    <source>
        <dbReference type="ARBA" id="ARBA00008348"/>
    </source>
</evidence>
<dbReference type="Pfam" id="PF00849">
    <property type="entry name" value="PseudoU_synth_2"/>
    <property type="match status" value="1"/>
</dbReference>
<dbReference type="InterPro" id="IPR050343">
    <property type="entry name" value="RsuA_PseudoU_synthase"/>
</dbReference>
<dbReference type="InterPro" id="IPR000748">
    <property type="entry name" value="PsdUridine_synth_RsuA/RluB/E/F"/>
</dbReference>
<dbReference type="Pfam" id="PF01479">
    <property type="entry name" value="S4"/>
    <property type="match status" value="1"/>
</dbReference>
<evidence type="ECO:0000313" key="10">
    <source>
        <dbReference type="Proteomes" id="UP001202117"/>
    </source>
</evidence>
<dbReference type="RefSeq" id="WP_240567558.1">
    <property type="nucleotide sequence ID" value="NZ_JAKVPY010000006.1"/>
</dbReference>
<dbReference type="PROSITE" id="PS01149">
    <property type="entry name" value="PSI_RSU"/>
    <property type="match status" value="1"/>
</dbReference>
<comment type="catalytic activity">
    <reaction evidence="4">
        <text>uridine(516) in 16S rRNA = pseudouridine(516) in 16S rRNA</text>
        <dbReference type="Rhea" id="RHEA:38867"/>
        <dbReference type="Rhea" id="RHEA-COMP:10089"/>
        <dbReference type="Rhea" id="RHEA-COMP:10090"/>
        <dbReference type="ChEBI" id="CHEBI:65314"/>
        <dbReference type="ChEBI" id="CHEBI:65315"/>
        <dbReference type="EC" id="5.4.99.19"/>
    </reaction>
</comment>
<evidence type="ECO:0000256" key="4">
    <source>
        <dbReference type="ARBA" id="ARBA00036749"/>
    </source>
</evidence>
<dbReference type="InterPro" id="IPR020094">
    <property type="entry name" value="TruA/RsuA/RluB/E/F_N"/>
</dbReference>
<dbReference type="CDD" id="cd02553">
    <property type="entry name" value="PseudoU_synth_RsuA"/>
    <property type="match status" value="1"/>
</dbReference>
<comment type="caution">
    <text evidence="9">The sequence shown here is derived from an EMBL/GenBank/DDBJ whole genome shotgun (WGS) entry which is preliminary data.</text>
</comment>
<dbReference type="Gene3D" id="3.30.70.580">
    <property type="entry name" value="Pseudouridine synthase I, catalytic domain, N-terminal subdomain"/>
    <property type="match status" value="1"/>
</dbReference>
<dbReference type="PANTHER" id="PTHR47683">
    <property type="entry name" value="PSEUDOURIDINE SYNTHASE FAMILY PROTEIN-RELATED"/>
    <property type="match status" value="1"/>
</dbReference>
<protein>
    <recommendedName>
        <fullName evidence="7">Pseudouridine synthase</fullName>
        <ecNumber evidence="7">5.4.99.-</ecNumber>
    </recommendedName>
</protein>
<dbReference type="InterPro" id="IPR006145">
    <property type="entry name" value="PsdUridine_synth_RsuA/RluA"/>
</dbReference>
<feature type="domain" description="RNA-binding S4" evidence="8">
    <location>
        <begin position="1"/>
        <end position="60"/>
    </location>
</feature>
<accession>A0ABS9RSE8</accession>
<dbReference type="InterPro" id="IPR036986">
    <property type="entry name" value="S4_RNA-bd_sf"/>
</dbReference>
<dbReference type="PANTHER" id="PTHR47683:SF4">
    <property type="entry name" value="PSEUDOURIDINE SYNTHASE"/>
    <property type="match status" value="1"/>
</dbReference>
<dbReference type="EC" id="5.4.99.-" evidence="7"/>
<name>A0ABS9RSE8_9GAMM</name>
<comment type="similarity">
    <text evidence="1 7">Belongs to the pseudouridine synthase RsuA family.</text>
</comment>
<comment type="function">
    <text evidence="5">Responsible for synthesis of pseudouridine from uracil-516 in 16S ribosomal RNA.</text>
</comment>
<gene>
    <name evidence="9" type="ORF">MKP05_06535</name>
</gene>
<dbReference type="SMART" id="SM00363">
    <property type="entry name" value="S4"/>
    <property type="match status" value="1"/>
</dbReference>
<keyword evidence="10" id="KW-1185">Reference proteome</keyword>
<keyword evidence="3 7" id="KW-0413">Isomerase</keyword>
<evidence type="ECO:0000256" key="2">
    <source>
        <dbReference type="ARBA" id="ARBA00022884"/>
    </source>
</evidence>
<dbReference type="Proteomes" id="UP001202117">
    <property type="component" value="Unassembled WGS sequence"/>
</dbReference>
<evidence type="ECO:0000256" key="6">
    <source>
        <dbReference type="PROSITE-ProRule" id="PRU00182"/>
    </source>
</evidence>
<dbReference type="SUPFAM" id="SSF55120">
    <property type="entry name" value="Pseudouridine synthase"/>
    <property type="match status" value="1"/>
</dbReference>
<dbReference type="InterPro" id="IPR018496">
    <property type="entry name" value="PsdUridine_synth_RsuA/RluB_CS"/>
</dbReference>
<dbReference type="SUPFAM" id="SSF55174">
    <property type="entry name" value="Alpha-L RNA-binding motif"/>
    <property type="match status" value="1"/>
</dbReference>
<evidence type="ECO:0000259" key="8">
    <source>
        <dbReference type="SMART" id="SM00363"/>
    </source>
</evidence>
<dbReference type="EMBL" id="JAKVPY010000006">
    <property type="protein sequence ID" value="MCH4562783.1"/>
    <property type="molecule type" value="Genomic_DNA"/>
</dbReference>
<dbReference type="PROSITE" id="PS50889">
    <property type="entry name" value="S4"/>
    <property type="match status" value="1"/>
</dbReference>
<evidence type="ECO:0000256" key="3">
    <source>
        <dbReference type="ARBA" id="ARBA00023235"/>
    </source>
</evidence>
<proteinExistence type="inferred from homology"/>
<sequence length="233" mass="26245">MRLDRFLTETTALTRSLAKKAMHREEVRVDGEVVKNPATQVDERSVVTWNGERLALVGLRYVMLNKPSGVECSARRGLYPLVRELIDLPHVERLQTVGRLDVDTTGLVLLTDDGQWSHRVTSPRRRCGKVYRVSLADPLVGDALAHAVTRFAEGIELEGEEKTTRPAELVMRSATEAELTLHEGKYHQVKRMFAAIGHHVEALHRESIGPLVLDERLAPGEWRELTEAEVAQF</sequence>
<evidence type="ECO:0000256" key="7">
    <source>
        <dbReference type="RuleBase" id="RU003887"/>
    </source>
</evidence>
<evidence type="ECO:0000313" key="9">
    <source>
        <dbReference type="EMBL" id="MCH4562783.1"/>
    </source>
</evidence>
<dbReference type="InterPro" id="IPR020103">
    <property type="entry name" value="PsdUridine_synth_cat_dom_sf"/>
</dbReference>
<evidence type="ECO:0000256" key="5">
    <source>
        <dbReference type="ARBA" id="ARBA00037590"/>
    </source>
</evidence>
<dbReference type="Gene3D" id="3.30.70.1560">
    <property type="entry name" value="Alpha-L RNA-binding motif"/>
    <property type="match status" value="1"/>
</dbReference>
<keyword evidence="2 6" id="KW-0694">RNA-binding</keyword>
<organism evidence="9 10">
    <name type="scientific">Halomonas flagellata</name>
    <dbReference type="NCBI Taxonomy" id="2920385"/>
    <lineage>
        <taxon>Bacteria</taxon>
        <taxon>Pseudomonadati</taxon>
        <taxon>Pseudomonadota</taxon>
        <taxon>Gammaproteobacteria</taxon>
        <taxon>Oceanospirillales</taxon>
        <taxon>Halomonadaceae</taxon>
        <taxon>Halomonas</taxon>
    </lineage>
</organism>
<reference evidence="9 10" key="1">
    <citation type="submission" date="2022-02" db="EMBL/GenBank/DDBJ databases">
        <title>Halomonas fukangensis sp. nov., a halophilic bacterium isolated from a bulk soil of Kalidium foliatum at Fukang.</title>
        <authorList>
            <person name="Huang Y."/>
        </authorList>
    </citation>
    <scope>NUCLEOTIDE SEQUENCE [LARGE SCALE GENOMIC DNA]</scope>
    <source>
        <strain evidence="9 10">EGI 63088</strain>
    </source>
</reference>